<dbReference type="Proteomes" id="UP001143856">
    <property type="component" value="Unassembled WGS sequence"/>
</dbReference>
<evidence type="ECO:0000313" key="2">
    <source>
        <dbReference type="Proteomes" id="UP001143856"/>
    </source>
</evidence>
<name>A0ACC1P846_9PEZI</name>
<sequence length="306" mass="34992">MAQNSLAAQSRPLHFIKPPCFQRFNGFARLPYDIRYMIWRDVIYTPGIHFLRLVKNPYYTPAEYMSEQYAFASVLVIPGPSHAASRENRVEATLDAEGIAIVEAHPQLFSATLKPVIDLACADNSYYVTKNKTLAQLRESCDEAGSLIKKLLAQPGNLNLYGGQLVSLERSSDIVCIEYPNMTHCRSLGTWADHLDLGQLAKIRRLAIRYHHEWDNGLLCDECGRNKSCAKGHSYPQHVYEFAALFKNLEAFYFIDYLTLRQPLKSPRPPQTPGNLHALLNLSPILDAEHDVRFQPTPDMLREWWW</sequence>
<proteinExistence type="predicted"/>
<protein>
    <submittedName>
        <fullName evidence="1">Uncharacterized protein</fullName>
    </submittedName>
</protein>
<keyword evidence="2" id="KW-1185">Reference proteome</keyword>
<accession>A0ACC1P846</accession>
<reference evidence="1" key="1">
    <citation type="submission" date="2022-10" db="EMBL/GenBank/DDBJ databases">
        <title>Genome Sequence of Xylaria curta.</title>
        <authorList>
            <person name="Buettner E."/>
        </authorList>
    </citation>
    <scope>NUCLEOTIDE SEQUENCE</scope>
    <source>
        <strain evidence="1">Babe10</strain>
    </source>
</reference>
<dbReference type="EMBL" id="JAPDGR010000766">
    <property type="protein sequence ID" value="KAJ2987592.1"/>
    <property type="molecule type" value="Genomic_DNA"/>
</dbReference>
<gene>
    <name evidence="1" type="ORF">NUW58_g4418</name>
</gene>
<evidence type="ECO:0000313" key="1">
    <source>
        <dbReference type="EMBL" id="KAJ2987592.1"/>
    </source>
</evidence>
<organism evidence="1 2">
    <name type="scientific">Xylaria curta</name>
    <dbReference type="NCBI Taxonomy" id="42375"/>
    <lineage>
        <taxon>Eukaryota</taxon>
        <taxon>Fungi</taxon>
        <taxon>Dikarya</taxon>
        <taxon>Ascomycota</taxon>
        <taxon>Pezizomycotina</taxon>
        <taxon>Sordariomycetes</taxon>
        <taxon>Xylariomycetidae</taxon>
        <taxon>Xylariales</taxon>
        <taxon>Xylariaceae</taxon>
        <taxon>Xylaria</taxon>
    </lineage>
</organism>
<comment type="caution">
    <text evidence="1">The sequence shown here is derived from an EMBL/GenBank/DDBJ whole genome shotgun (WGS) entry which is preliminary data.</text>
</comment>